<organism evidence="4 5">
    <name type="scientific">Ktedonobacter robiniae</name>
    <dbReference type="NCBI Taxonomy" id="2778365"/>
    <lineage>
        <taxon>Bacteria</taxon>
        <taxon>Bacillati</taxon>
        <taxon>Chloroflexota</taxon>
        <taxon>Ktedonobacteria</taxon>
        <taxon>Ktedonobacterales</taxon>
        <taxon>Ktedonobacteraceae</taxon>
        <taxon>Ktedonobacter</taxon>
    </lineage>
</organism>
<dbReference type="PANTHER" id="PTHR12304">
    <property type="entry name" value="INOSINE-URIDINE PREFERRING NUCLEOSIDE HYDROLASE"/>
    <property type="match status" value="1"/>
</dbReference>
<dbReference type="Pfam" id="PF01156">
    <property type="entry name" value="IU_nuc_hydro"/>
    <property type="match status" value="1"/>
</dbReference>
<dbReference type="SUPFAM" id="SSF53590">
    <property type="entry name" value="Nucleoside hydrolase"/>
    <property type="match status" value="1"/>
</dbReference>
<evidence type="ECO:0000313" key="5">
    <source>
        <dbReference type="Proteomes" id="UP000654345"/>
    </source>
</evidence>
<dbReference type="Proteomes" id="UP000654345">
    <property type="component" value="Unassembled WGS sequence"/>
</dbReference>
<feature type="domain" description="Inosine/uridine-preferring nucleoside hydrolase" evidence="3">
    <location>
        <begin position="4"/>
        <end position="298"/>
    </location>
</feature>
<accession>A0ABQ3UJI3</accession>
<dbReference type="GO" id="GO:0016787">
    <property type="term" value="F:hydrolase activity"/>
    <property type="evidence" value="ECO:0007669"/>
    <property type="project" value="UniProtKB-KW"/>
</dbReference>
<proteinExistence type="predicted"/>
<evidence type="ECO:0000259" key="3">
    <source>
        <dbReference type="Pfam" id="PF01156"/>
    </source>
</evidence>
<dbReference type="InterPro" id="IPR001910">
    <property type="entry name" value="Inosine/uridine_hydrolase_dom"/>
</dbReference>
<keyword evidence="2" id="KW-0326">Glycosidase</keyword>
<comment type="caution">
    <text evidence="4">The sequence shown here is derived from an EMBL/GenBank/DDBJ whole genome shotgun (WGS) entry which is preliminary data.</text>
</comment>
<dbReference type="Gene3D" id="3.90.245.10">
    <property type="entry name" value="Ribonucleoside hydrolase-like"/>
    <property type="match status" value="1"/>
</dbReference>
<dbReference type="InterPro" id="IPR036452">
    <property type="entry name" value="Ribo_hydro-like"/>
</dbReference>
<keyword evidence="5" id="KW-1185">Reference proteome</keyword>
<evidence type="ECO:0000256" key="1">
    <source>
        <dbReference type="ARBA" id="ARBA00022801"/>
    </source>
</evidence>
<gene>
    <name evidence="4" type="ORF">KSB_10470</name>
</gene>
<dbReference type="EMBL" id="BNJG01000001">
    <property type="protein sequence ID" value="GHO52572.1"/>
    <property type="molecule type" value="Genomic_DNA"/>
</dbReference>
<protein>
    <submittedName>
        <fullName evidence="4">Nucleoside hydrolase</fullName>
    </submittedName>
</protein>
<evidence type="ECO:0000313" key="4">
    <source>
        <dbReference type="EMBL" id="GHO52572.1"/>
    </source>
</evidence>
<dbReference type="PANTHER" id="PTHR12304:SF4">
    <property type="entry name" value="URIDINE NUCLEOSIDASE"/>
    <property type="match status" value="1"/>
</dbReference>
<evidence type="ECO:0000256" key="2">
    <source>
        <dbReference type="ARBA" id="ARBA00023295"/>
    </source>
</evidence>
<dbReference type="RefSeq" id="WP_201369462.1">
    <property type="nucleotide sequence ID" value="NZ_BNJG01000001.1"/>
</dbReference>
<dbReference type="CDD" id="cd02651">
    <property type="entry name" value="nuc_hydro_IU_UC_XIUA"/>
    <property type="match status" value="1"/>
</dbReference>
<keyword evidence="1 4" id="KW-0378">Hydrolase</keyword>
<reference evidence="4 5" key="1">
    <citation type="journal article" date="2021" name="Int. J. Syst. Evol. Microbiol.">
        <title>Reticulibacter mediterranei gen. nov., sp. nov., within the new family Reticulibacteraceae fam. nov., and Ktedonospora formicarum gen. nov., sp. nov., Ktedonobacter robiniae sp. nov., Dictyobacter formicarum sp. nov. and Dictyobacter arantiisoli sp. nov., belonging to the class Ktedonobacteria.</title>
        <authorList>
            <person name="Yabe S."/>
            <person name="Zheng Y."/>
            <person name="Wang C.M."/>
            <person name="Sakai Y."/>
            <person name="Abe K."/>
            <person name="Yokota A."/>
            <person name="Donadio S."/>
            <person name="Cavaletti L."/>
            <person name="Monciardini P."/>
        </authorList>
    </citation>
    <scope>NUCLEOTIDE SEQUENCE [LARGE SCALE GENOMIC DNA]</scope>
    <source>
        <strain evidence="4 5">SOSP1-30</strain>
    </source>
</reference>
<sequence length="310" mass="33329">MHRIILDTDPGIDDALALFLALASPEIQLEALTTVCGNVNLDHTTRNALALLSLAGREDIPVAAGASRPLILPHGDAASVHGLNGLGQLQLPEPRITAHPQHAADLIIERVMQAPGEITLVAIGPLTNLALALHKEPRIARAVREVYIMGGALRVPGNVTPAAEFNIYCDPHAAHVVFHAGWPLRIVSLDVTHQVSLTPADFAQLATSLDGSVKHAILQMTDFYFNVFQAEIATKAFHMHDPLCLAATFLPDLITWQPAYVDVELQGTLTLGETVADFKQLTQANMQAPVAVDAAGFRALFLERIGQAYL</sequence>
<dbReference type="InterPro" id="IPR023186">
    <property type="entry name" value="IUNH"/>
</dbReference>
<name>A0ABQ3UJI3_9CHLR</name>